<sequence length="228" mass="25936">MASIYMKTTITCHPYSHLKVELNELESIIVERGALIFSDGDYKLITKSEAKTFNNWIGIAFGGKSIIYNQYNAKEKMEMLFSPNQNAEIFEVEISNQKSVIISPDAHFARTNKIELKIIKQNWRAVAHDGLKMKASGEGQLFLIGYGEIINKKLSPEKEYLIDEDYLVAYDSHLNIKRVSRGLKELVSSGEGFLYSIKGDGEIWLQTRDKDEMSSSGGIINRILSFFY</sequence>
<dbReference type="EMBL" id="JAETXX010000011">
    <property type="protein sequence ID" value="MCF8715984.1"/>
    <property type="molecule type" value="Genomic_DNA"/>
</dbReference>
<name>A0ABS9J6E4_9FLAO</name>
<dbReference type="SUPFAM" id="SSF51219">
    <property type="entry name" value="TRAP-like"/>
    <property type="match status" value="1"/>
</dbReference>
<proteinExistence type="predicted"/>
<keyword evidence="2" id="KW-1185">Reference proteome</keyword>
<dbReference type="InterPro" id="IPR002838">
    <property type="entry name" value="AIM24"/>
</dbReference>
<organism evidence="1 2">
    <name type="scientific">Joostella atrarenae</name>
    <dbReference type="NCBI Taxonomy" id="679257"/>
    <lineage>
        <taxon>Bacteria</taxon>
        <taxon>Pseudomonadati</taxon>
        <taxon>Bacteroidota</taxon>
        <taxon>Flavobacteriia</taxon>
        <taxon>Flavobacteriales</taxon>
        <taxon>Flavobacteriaceae</taxon>
        <taxon>Joostella</taxon>
    </lineage>
</organism>
<protein>
    <submittedName>
        <fullName evidence="1">AIM24 family protein</fullName>
    </submittedName>
</protein>
<comment type="caution">
    <text evidence="1">The sequence shown here is derived from an EMBL/GenBank/DDBJ whole genome shotgun (WGS) entry which is preliminary data.</text>
</comment>
<dbReference type="RefSeq" id="WP_236959949.1">
    <property type="nucleotide sequence ID" value="NZ_JAETXX010000011.1"/>
</dbReference>
<dbReference type="InterPro" id="IPR036983">
    <property type="entry name" value="AIM24_sf"/>
</dbReference>
<dbReference type="PANTHER" id="PTHR43657">
    <property type="entry name" value="TRYPTOPHAN RNA-BINDING ATTENUATOR PROTEIN-LIKE PROTEIN"/>
    <property type="match status" value="1"/>
</dbReference>
<dbReference type="Proteomes" id="UP000829517">
    <property type="component" value="Unassembled WGS sequence"/>
</dbReference>
<dbReference type="Gene3D" id="3.60.160.10">
    <property type="entry name" value="Mitochondrial biogenesis AIM24"/>
    <property type="match status" value="1"/>
</dbReference>
<reference evidence="1 2" key="1">
    <citation type="submission" date="2021-01" db="EMBL/GenBank/DDBJ databases">
        <title>Genome sequencing of Joostella atrarenae M1-2 (= KCTC 23194).</title>
        <authorList>
            <person name="Zakaria M.R."/>
            <person name="Lam M.Q."/>
            <person name="Chong C.S."/>
        </authorList>
    </citation>
    <scope>NUCLEOTIDE SEQUENCE [LARGE SCALE GENOMIC DNA]</scope>
    <source>
        <strain evidence="1 2">M1-2</strain>
    </source>
</reference>
<evidence type="ECO:0000313" key="1">
    <source>
        <dbReference type="EMBL" id="MCF8715984.1"/>
    </source>
</evidence>
<dbReference type="Pfam" id="PF01987">
    <property type="entry name" value="AIM24"/>
    <property type="match status" value="1"/>
</dbReference>
<evidence type="ECO:0000313" key="2">
    <source>
        <dbReference type="Proteomes" id="UP000829517"/>
    </source>
</evidence>
<dbReference type="PANTHER" id="PTHR43657:SF1">
    <property type="entry name" value="ALTERED INHERITANCE OF MITOCHONDRIA PROTEIN 24, MITOCHONDRIAL"/>
    <property type="match status" value="1"/>
</dbReference>
<gene>
    <name evidence="1" type="ORF">JM658_14195</name>
</gene>
<dbReference type="InterPro" id="IPR016031">
    <property type="entry name" value="Trp_RNA-bd_attenuator-like_dom"/>
</dbReference>
<accession>A0ABS9J6E4</accession>